<comment type="caution">
    <text evidence="1">The sequence shown here is derived from an EMBL/GenBank/DDBJ whole genome shotgun (WGS) entry which is preliminary data.</text>
</comment>
<dbReference type="GO" id="GO:0016740">
    <property type="term" value="F:transferase activity"/>
    <property type="evidence" value="ECO:0007669"/>
    <property type="project" value="UniProtKB-KW"/>
</dbReference>
<evidence type="ECO:0000313" key="2">
    <source>
        <dbReference type="Proteomes" id="UP000538147"/>
    </source>
</evidence>
<gene>
    <name evidence="1" type="ORF">FHS79_000319</name>
</gene>
<sequence>MARLLACWELGLGNGHLSLMVPAARALAAMGHESWLAARDVVTPPTLWGDGPPAFSRVVQAPLWVRQRIAVPTFSYGQVIGDGGFMSEEGLIEIVRAWLTLFELVRPVGIYGEHAPASLLAAHVARLPSARLGSPFSCPPATGPMPSIMPWVRGPEAADDAVANRVIRAVCRHFKAPMLGSVRELLATATPFVTSWPEVDPSAGRRDSDYYGPMDGLALAAPPDWPSAPAGAPRIFVYLPFERVQAAPLVEALAVRGWPTVWVSGRPFAGRLPESIRHEVEPVDIARALTEARLFVTRVGHASSLDALRHGAPMLLLPDMLEAETHARQLEARGLGRRPAAWTADAIGDALDALADDDAPERAAAATVRARYAAYDAPAVAATLGRRMARALRLL</sequence>
<dbReference type="EMBL" id="JACIIV010000002">
    <property type="protein sequence ID" value="MBB6226166.1"/>
    <property type="molecule type" value="Genomic_DNA"/>
</dbReference>
<evidence type="ECO:0000313" key="1">
    <source>
        <dbReference type="EMBL" id="MBB6226166.1"/>
    </source>
</evidence>
<dbReference type="Gene3D" id="3.40.50.2000">
    <property type="entry name" value="Glycogen Phosphorylase B"/>
    <property type="match status" value="2"/>
</dbReference>
<protein>
    <submittedName>
        <fullName evidence="1">UDP:flavonoid glycosyltransferase YjiC (YdhE family)</fullName>
    </submittedName>
</protein>
<name>A0A841L1H0_9SPHN</name>
<keyword evidence="1" id="KW-0808">Transferase</keyword>
<reference evidence="1 2" key="1">
    <citation type="submission" date="2020-08" db="EMBL/GenBank/DDBJ databases">
        <title>Genomic Encyclopedia of Type Strains, Phase IV (KMG-IV): sequencing the most valuable type-strain genomes for metagenomic binning, comparative biology and taxonomic classification.</title>
        <authorList>
            <person name="Goeker M."/>
        </authorList>
    </citation>
    <scope>NUCLEOTIDE SEQUENCE [LARGE SCALE GENOMIC DNA]</scope>
    <source>
        <strain evidence="1 2">DSM 102189</strain>
    </source>
</reference>
<proteinExistence type="predicted"/>
<organism evidence="1 2">
    <name type="scientific">Polymorphobacter multimanifer</name>
    <dbReference type="NCBI Taxonomy" id="1070431"/>
    <lineage>
        <taxon>Bacteria</taxon>
        <taxon>Pseudomonadati</taxon>
        <taxon>Pseudomonadota</taxon>
        <taxon>Alphaproteobacteria</taxon>
        <taxon>Sphingomonadales</taxon>
        <taxon>Sphingosinicellaceae</taxon>
        <taxon>Polymorphobacter</taxon>
    </lineage>
</organism>
<dbReference type="SUPFAM" id="SSF53756">
    <property type="entry name" value="UDP-Glycosyltransferase/glycogen phosphorylase"/>
    <property type="match status" value="1"/>
</dbReference>
<dbReference type="AlphaFoldDB" id="A0A841L1H0"/>
<dbReference type="Proteomes" id="UP000538147">
    <property type="component" value="Unassembled WGS sequence"/>
</dbReference>
<keyword evidence="2" id="KW-1185">Reference proteome</keyword>
<accession>A0A841L1H0</accession>
<dbReference type="RefSeq" id="WP_184194361.1">
    <property type="nucleotide sequence ID" value="NZ_JACIIV010000002.1"/>
</dbReference>